<evidence type="ECO:0000313" key="2">
    <source>
        <dbReference type="Proteomes" id="UP000295507"/>
    </source>
</evidence>
<reference evidence="1 2" key="1">
    <citation type="submission" date="2019-03" db="EMBL/GenBank/DDBJ databases">
        <title>Genomic Encyclopedia of Type Strains, Phase IV (KMG-V): Genome sequencing to study the core and pangenomes of soil and plant-associated prokaryotes.</title>
        <authorList>
            <person name="Whitman W."/>
        </authorList>
    </citation>
    <scope>NUCLEOTIDE SEQUENCE [LARGE SCALE GENOMIC DNA]</scope>
    <source>
        <strain evidence="1 2">IE4868</strain>
    </source>
</reference>
<dbReference type="AlphaFoldDB" id="A0A4R3RER2"/>
<dbReference type="RefSeq" id="WP_132552808.1">
    <property type="nucleotide sequence ID" value="NZ_SMBK01000013.1"/>
</dbReference>
<comment type="caution">
    <text evidence="1">The sequence shown here is derived from an EMBL/GenBank/DDBJ whole genome shotgun (WGS) entry which is preliminary data.</text>
</comment>
<organism evidence="1 2">
    <name type="scientific">Rhizobium azibense</name>
    <dbReference type="NCBI Taxonomy" id="1136135"/>
    <lineage>
        <taxon>Bacteria</taxon>
        <taxon>Pseudomonadati</taxon>
        <taxon>Pseudomonadota</taxon>
        <taxon>Alphaproteobacteria</taxon>
        <taxon>Hyphomicrobiales</taxon>
        <taxon>Rhizobiaceae</taxon>
        <taxon>Rhizobium/Agrobacterium group</taxon>
        <taxon>Rhizobium</taxon>
    </lineage>
</organism>
<name>A0A4R3RER2_9HYPH</name>
<dbReference type="EMBL" id="SMBK01000013">
    <property type="protein sequence ID" value="TCU34028.1"/>
    <property type="molecule type" value="Genomic_DNA"/>
</dbReference>
<dbReference type="Proteomes" id="UP000295507">
    <property type="component" value="Unassembled WGS sequence"/>
</dbReference>
<protein>
    <recommendedName>
        <fullName evidence="3">DUF551 domain-containing protein</fullName>
    </recommendedName>
</protein>
<accession>A0A4R3RER2</accession>
<proteinExistence type="predicted"/>
<sequence>MTDAWKTVDADTPRDGTPILVCNENYTENGFLPLVVRWRTFHPNAKGEACWRDVNGHKVTNVTHWMHLPPHPADPHPVEAPSPYRDLRVRPLEWDDVGLSWSKAETPLGIYTVEPSGIWHFEQIGETLRFGSPDAASARKDAEAHYTDRASSLFDTPSPETNVVGWTKVPEDLPLELLKSINRYNQVLAYENGRYYNAWFEFEQSEGGWVWTDDADSEPNPSHYRILSEVAIATASEVEG</sequence>
<evidence type="ECO:0000313" key="1">
    <source>
        <dbReference type="EMBL" id="TCU34028.1"/>
    </source>
</evidence>
<evidence type="ECO:0008006" key="3">
    <source>
        <dbReference type="Google" id="ProtNLM"/>
    </source>
</evidence>
<gene>
    <name evidence="1" type="ORF">EV129_11311</name>
</gene>